<dbReference type="SUPFAM" id="SSF52402">
    <property type="entry name" value="Adenine nucleotide alpha hydrolases-like"/>
    <property type="match status" value="1"/>
</dbReference>
<dbReference type="AlphaFoldDB" id="A0A485M6L9"/>
<proteinExistence type="predicted"/>
<sequence length="277" mass="30667">MDAQEKLDALKSLIRSFDKLAVAFSGGVDSTLLLSVAHEVLGENCLAVIATSPTYPKREYEEAIRWIESRNIRYTTIVSEELDIPGFSANPPDRCYHCKKELFSKIRDVAAQFGISTIADGANSDDTGDFRPGMKAARELGVRSPLMECGLTKADIRLISREIYGLPTADKQPMACMASRIPYGSAITAAKLRQIEVVEDFLAKKGFRIFRARHHGDLLRLELGKEEMGMAMEKEMTAEIVKIAKAAGFVYVTLDLQGFRSGSMNEALDTSEKDAFR</sequence>
<evidence type="ECO:0000259" key="1">
    <source>
        <dbReference type="Pfam" id="PF02540"/>
    </source>
</evidence>
<feature type="domain" description="NAD/GMP synthase" evidence="1">
    <location>
        <begin position="16"/>
        <end position="77"/>
    </location>
</feature>
<accession>A0A485M6L9</accession>
<evidence type="ECO:0000313" key="2">
    <source>
        <dbReference type="EMBL" id="VFU18532.1"/>
    </source>
</evidence>
<dbReference type="Gene3D" id="3.40.50.620">
    <property type="entry name" value="HUPs"/>
    <property type="match status" value="1"/>
</dbReference>
<dbReference type="GO" id="GO:0006163">
    <property type="term" value="P:purine nucleotide metabolic process"/>
    <property type="evidence" value="ECO:0007669"/>
    <property type="project" value="UniProtKB-ARBA"/>
</dbReference>
<dbReference type="GO" id="GO:0016783">
    <property type="term" value="F:sulfurtransferase activity"/>
    <property type="evidence" value="ECO:0007669"/>
    <property type="project" value="InterPro"/>
</dbReference>
<dbReference type="InterPro" id="IPR022310">
    <property type="entry name" value="NAD/GMP_synthase"/>
</dbReference>
<gene>
    <name evidence="2" type="ORF">SCFA_850004</name>
</gene>
<dbReference type="EMBL" id="CAADRM010000153">
    <property type="protein sequence ID" value="VFU18532.1"/>
    <property type="molecule type" value="Genomic_DNA"/>
</dbReference>
<dbReference type="CDD" id="cd01990">
    <property type="entry name" value="LarE-like"/>
    <property type="match status" value="1"/>
</dbReference>
<dbReference type="InterPro" id="IPR005232">
    <property type="entry name" value="LarE"/>
</dbReference>
<dbReference type="NCBIfam" id="TIGR00268">
    <property type="entry name" value="ATP-dependent sacrificial sulfur transferase LarE"/>
    <property type="match status" value="1"/>
</dbReference>
<organism evidence="2">
    <name type="scientific">anaerobic digester metagenome</name>
    <dbReference type="NCBI Taxonomy" id="1263854"/>
    <lineage>
        <taxon>unclassified sequences</taxon>
        <taxon>metagenomes</taxon>
        <taxon>ecological metagenomes</taxon>
    </lineage>
</organism>
<dbReference type="PANTHER" id="PTHR43169">
    <property type="entry name" value="EXSB FAMILY PROTEIN"/>
    <property type="match status" value="1"/>
</dbReference>
<name>A0A485M6L9_9ZZZZ</name>
<reference evidence="2" key="1">
    <citation type="submission" date="2019-03" db="EMBL/GenBank/DDBJ databases">
        <authorList>
            <person name="Hao L."/>
        </authorList>
    </citation>
    <scope>NUCLEOTIDE SEQUENCE</scope>
</reference>
<dbReference type="InterPro" id="IPR014729">
    <property type="entry name" value="Rossmann-like_a/b/a_fold"/>
</dbReference>
<dbReference type="PANTHER" id="PTHR43169:SF2">
    <property type="entry name" value="NAD_GMP SYNTHASE DOMAIN-CONTAINING PROTEIN"/>
    <property type="match status" value="1"/>
</dbReference>
<dbReference type="PIRSF" id="PIRSF006661">
    <property type="entry name" value="PP-lp_UCP006661"/>
    <property type="match status" value="1"/>
</dbReference>
<protein>
    <recommendedName>
        <fullName evidence="1">NAD/GMP synthase domain-containing protein</fullName>
    </recommendedName>
</protein>
<dbReference type="Pfam" id="PF02540">
    <property type="entry name" value="NAD_synthase"/>
    <property type="match status" value="1"/>
</dbReference>
<dbReference type="InterPro" id="IPR052188">
    <property type="entry name" value="Ni-pincer_cofactor_biosynth"/>
</dbReference>